<proteinExistence type="inferred from homology"/>
<feature type="chain" id="PRO_5046674319" evidence="6">
    <location>
        <begin position="24"/>
        <end position="462"/>
    </location>
</feature>
<evidence type="ECO:0000256" key="2">
    <source>
        <dbReference type="ARBA" id="ARBA00006275"/>
    </source>
</evidence>
<evidence type="ECO:0000256" key="3">
    <source>
        <dbReference type="ARBA" id="ARBA00022729"/>
    </source>
</evidence>
<evidence type="ECO:0000256" key="5">
    <source>
        <dbReference type="ARBA" id="ARBA00023237"/>
    </source>
</evidence>
<feature type="domain" description="SusD-like N-terminal" evidence="8">
    <location>
        <begin position="88"/>
        <end position="227"/>
    </location>
</feature>
<keyword evidence="10" id="KW-1185">Reference proteome</keyword>
<evidence type="ECO:0000313" key="10">
    <source>
        <dbReference type="Proteomes" id="UP001595818"/>
    </source>
</evidence>
<dbReference type="Proteomes" id="UP001595818">
    <property type="component" value="Unassembled WGS sequence"/>
</dbReference>
<dbReference type="SUPFAM" id="SSF48452">
    <property type="entry name" value="TPR-like"/>
    <property type="match status" value="1"/>
</dbReference>
<keyword evidence="3 6" id="KW-0732">Signal</keyword>
<protein>
    <submittedName>
        <fullName evidence="9">RagB/SusD family nutrient uptake outer membrane protein</fullName>
    </submittedName>
</protein>
<comment type="subcellular location">
    <subcellularLocation>
        <location evidence="1">Cell outer membrane</location>
    </subcellularLocation>
</comment>
<dbReference type="EMBL" id="JBHSJJ010000005">
    <property type="protein sequence ID" value="MFC4872111.1"/>
    <property type="molecule type" value="Genomic_DNA"/>
</dbReference>
<dbReference type="Pfam" id="PF14322">
    <property type="entry name" value="SusD-like_3"/>
    <property type="match status" value="1"/>
</dbReference>
<organism evidence="9 10">
    <name type="scientific">Negadavirga shengliensis</name>
    <dbReference type="NCBI Taxonomy" id="1389218"/>
    <lineage>
        <taxon>Bacteria</taxon>
        <taxon>Pseudomonadati</taxon>
        <taxon>Bacteroidota</taxon>
        <taxon>Cytophagia</taxon>
        <taxon>Cytophagales</taxon>
        <taxon>Cyclobacteriaceae</taxon>
        <taxon>Negadavirga</taxon>
    </lineage>
</organism>
<dbReference type="InterPro" id="IPR033985">
    <property type="entry name" value="SusD-like_N"/>
</dbReference>
<dbReference type="Pfam" id="PF07980">
    <property type="entry name" value="SusD_RagB"/>
    <property type="match status" value="1"/>
</dbReference>
<gene>
    <name evidence="9" type="ORF">ACFPFU_10460</name>
</gene>
<keyword evidence="4" id="KW-0472">Membrane</keyword>
<dbReference type="InterPro" id="IPR012944">
    <property type="entry name" value="SusD_RagB_dom"/>
</dbReference>
<evidence type="ECO:0000256" key="6">
    <source>
        <dbReference type="SAM" id="SignalP"/>
    </source>
</evidence>
<name>A0ABV9T0L8_9BACT</name>
<evidence type="ECO:0000313" key="9">
    <source>
        <dbReference type="EMBL" id="MFC4872111.1"/>
    </source>
</evidence>
<reference evidence="10" key="1">
    <citation type="journal article" date="2019" name="Int. J. Syst. Evol. Microbiol.">
        <title>The Global Catalogue of Microorganisms (GCM) 10K type strain sequencing project: providing services to taxonomists for standard genome sequencing and annotation.</title>
        <authorList>
            <consortium name="The Broad Institute Genomics Platform"/>
            <consortium name="The Broad Institute Genome Sequencing Center for Infectious Disease"/>
            <person name="Wu L."/>
            <person name="Ma J."/>
        </authorList>
    </citation>
    <scope>NUCLEOTIDE SEQUENCE [LARGE SCALE GENOMIC DNA]</scope>
    <source>
        <strain evidence="10">CGMCC 4.7466</strain>
    </source>
</reference>
<evidence type="ECO:0000259" key="8">
    <source>
        <dbReference type="Pfam" id="PF14322"/>
    </source>
</evidence>
<dbReference type="CDD" id="cd08977">
    <property type="entry name" value="SusD"/>
    <property type="match status" value="1"/>
</dbReference>
<evidence type="ECO:0000259" key="7">
    <source>
        <dbReference type="Pfam" id="PF07980"/>
    </source>
</evidence>
<sequence>MKSLYNKKIKFVGLLFMIYSLHACNFIDIKTPTDRIVTATLFEDDATATAAVLGLYGRLVDTTPPFSNGAVTIFTGLASDELEYTGTSAAQVQFFENNIAVNNSIVYTNFWRNAYEIIYQANACLDGLENSTSITENTKNQLLGEAYFIRAFCYWYLVNLFADVPLISGTDYETNAQLPRTNVALVKENILSDLFLASDLLTPDYPSAGKFRVNYYTVLALLSRYYLYEENWIEAERLTTEILQSPLYQYESDIISIFLTESTESIWQLVTADQSLFNTVEGNRFIPTTSATTRPNYTVSQHLLESFEEGDVRKVNWIETKTVQGVDYYYPFKYKIRLNAIKTETYVIFRLGEIYLNRAESRVHLGDISGALDDLNIIRGRANLPEHTVGNTADILSAIYRERRIELFAEWGNRWFDLKRTSRIGEILTAVKPNWQPTAEWLPIPANEILVNSNLTQNPGYN</sequence>
<feature type="signal peptide" evidence="6">
    <location>
        <begin position="1"/>
        <end position="23"/>
    </location>
</feature>
<feature type="domain" description="RagB/SusD" evidence="7">
    <location>
        <begin position="340"/>
        <end position="461"/>
    </location>
</feature>
<comment type="caution">
    <text evidence="9">The sequence shown here is derived from an EMBL/GenBank/DDBJ whole genome shotgun (WGS) entry which is preliminary data.</text>
</comment>
<evidence type="ECO:0000256" key="4">
    <source>
        <dbReference type="ARBA" id="ARBA00023136"/>
    </source>
</evidence>
<accession>A0ABV9T0L8</accession>
<keyword evidence="5" id="KW-0998">Cell outer membrane</keyword>
<dbReference type="InterPro" id="IPR011990">
    <property type="entry name" value="TPR-like_helical_dom_sf"/>
</dbReference>
<comment type="similarity">
    <text evidence="2">Belongs to the SusD family.</text>
</comment>
<dbReference type="RefSeq" id="WP_377064222.1">
    <property type="nucleotide sequence ID" value="NZ_JBHSJJ010000005.1"/>
</dbReference>
<dbReference type="Gene3D" id="1.25.40.390">
    <property type="match status" value="1"/>
</dbReference>
<evidence type="ECO:0000256" key="1">
    <source>
        <dbReference type="ARBA" id="ARBA00004442"/>
    </source>
</evidence>